<dbReference type="Proteomes" id="UP000196573">
    <property type="component" value="Unassembled WGS sequence"/>
</dbReference>
<keyword evidence="3" id="KW-1185">Reference proteome</keyword>
<gene>
    <name evidence="2" type="ORF">EHSB41UT_02481</name>
</gene>
<feature type="transmembrane region" description="Helical" evidence="1">
    <location>
        <begin position="72"/>
        <end position="90"/>
    </location>
</feature>
<proteinExistence type="predicted"/>
<feature type="transmembrane region" description="Helical" evidence="1">
    <location>
        <begin position="102"/>
        <end position="120"/>
    </location>
</feature>
<protein>
    <submittedName>
        <fullName evidence="2">Uncharacterized protein</fullName>
    </submittedName>
</protein>
<reference evidence="2 3" key="1">
    <citation type="submission" date="2017-03" db="EMBL/GenBank/DDBJ databases">
        <authorList>
            <person name="Afonso C.L."/>
            <person name="Miller P.J."/>
            <person name="Scott M.A."/>
            <person name="Spackman E."/>
            <person name="Goraichik I."/>
            <person name="Dimitrov K.M."/>
            <person name="Suarez D.L."/>
            <person name="Swayne D.E."/>
        </authorList>
    </citation>
    <scope>NUCLEOTIDE SEQUENCE [LARGE SCALE GENOMIC DNA]</scope>
    <source>
        <strain evidence="2">SB41UT1</strain>
    </source>
</reference>
<name>A0A1X7AK74_9GAMM</name>
<keyword evidence="1" id="KW-0472">Membrane</keyword>
<sequence length="129" mass="14828">MRCPSNPLVITIEAYPPPRFRKEQRGWKGRMVRLYEQVTPNLKLAGRIVGQGTLWCARQLLKTRELMPVSPMEAVSLGGTVMVFSYLGLFNLDSDKELTPRHLLWTMVIVAPTLILSNLYEIRDLFRNP</sequence>
<dbReference type="EMBL" id="FWPT01000005">
    <property type="protein sequence ID" value="SMA47586.1"/>
    <property type="molecule type" value="Genomic_DNA"/>
</dbReference>
<accession>A0A1X7AK74</accession>
<organism evidence="2 3">
    <name type="scientific">Parendozoicomonas haliclonae</name>
    <dbReference type="NCBI Taxonomy" id="1960125"/>
    <lineage>
        <taxon>Bacteria</taxon>
        <taxon>Pseudomonadati</taxon>
        <taxon>Pseudomonadota</taxon>
        <taxon>Gammaproteobacteria</taxon>
        <taxon>Oceanospirillales</taxon>
        <taxon>Endozoicomonadaceae</taxon>
        <taxon>Parendozoicomonas</taxon>
    </lineage>
</organism>
<evidence type="ECO:0000313" key="2">
    <source>
        <dbReference type="EMBL" id="SMA47586.1"/>
    </source>
</evidence>
<evidence type="ECO:0000256" key="1">
    <source>
        <dbReference type="SAM" id="Phobius"/>
    </source>
</evidence>
<keyword evidence="1" id="KW-0812">Transmembrane</keyword>
<dbReference type="AlphaFoldDB" id="A0A1X7AK74"/>
<keyword evidence="1" id="KW-1133">Transmembrane helix</keyword>
<evidence type="ECO:0000313" key="3">
    <source>
        <dbReference type="Proteomes" id="UP000196573"/>
    </source>
</evidence>